<accession>A0ABU1M884</accession>
<evidence type="ECO:0000313" key="2">
    <source>
        <dbReference type="Proteomes" id="UP001184614"/>
    </source>
</evidence>
<dbReference type="EMBL" id="JAVDQT010000002">
    <property type="protein sequence ID" value="MDR6432050.1"/>
    <property type="molecule type" value="Genomic_DNA"/>
</dbReference>
<protein>
    <submittedName>
        <fullName evidence="1">Uncharacterized protein</fullName>
    </submittedName>
</protein>
<dbReference type="Proteomes" id="UP001184614">
    <property type="component" value="Unassembled WGS sequence"/>
</dbReference>
<reference evidence="1 2" key="1">
    <citation type="submission" date="2023-07" db="EMBL/GenBank/DDBJ databases">
        <title>Sorghum-associated microbial communities from plants grown in Nebraska, USA.</title>
        <authorList>
            <person name="Schachtman D."/>
        </authorList>
    </citation>
    <scope>NUCLEOTIDE SEQUENCE [LARGE SCALE GENOMIC DNA]</scope>
    <source>
        <strain evidence="1 2">DS1730</strain>
    </source>
</reference>
<gene>
    <name evidence="1" type="ORF">J2782_001785</name>
</gene>
<proteinExistence type="predicted"/>
<comment type="caution">
    <text evidence="1">The sequence shown here is derived from an EMBL/GenBank/DDBJ whole genome shotgun (WGS) entry which is preliminary data.</text>
</comment>
<sequence>MRSKPRHLEAIPPETRIKDMVSWYELHGYCFLCGHIGQIQHKIILRKFGTHTYFVELHKRMRCTVCKSKGESQFGVRKIPR</sequence>
<evidence type="ECO:0000313" key="1">
    <source>
        <dbReference type="EMBL" id="MDR6432050.1"/>
    </source>
</evidence>
<organism evidence="1 2">
    <name type="scientific">Brucella pseudogrignonensis</name>
    <dbReference type="NCBI Taxonomy" id="419475"/>
    <lineage>
        <taxon>Bacteria</taxon>
        <taxon>Pseudomonadati</taxon>
        <taxon>Pseudomonadota</taxon>
        <taxon>Alphaproteobacteria</taxon>
        <taxon>Hyphomicrobiales</taxon>
        <taxon>Brucellaceae</taxon>
        <taxon>Brucella/Ochrobactrum group</taxon>
        <taxon>Brucella</taxon>
    </lineage>
</organism>
<name>A0ABU1M884_9HYPH</name>
<keyword evidence="2" id="KW-1185">Reference proteome</keyword>